<dbReference type="PANTHER" id="PTHR43537:SF24">
    <property type="entry name" value="GLUCONATE OPERON TRANSCRIPTIONAL REPRESSOR"/>
    <property type="match status" value="1"/>
</dbReference>
<evidence type="ECO:0000256" key="1">
    <source>
        <dbReference type="ARBA" id="ARBA00023015"/>
    </source>
</evidence>
<comment type="caution">
    <text evidence="5">The sequence shown here is derived from an EMBL/GenBank/DDBJ whole genome shotgun (WGS) entry which is preliminary data.</text>
</comment>
<dbReference type="CDD" id="cd07377">
    <property type="entry name" value="WHTH_GntR"/>
    <property type="match status" value="1"/>
</dbReference>
<reference evidence="5" key="1">
    <citation type="submission" date="2022-12" db="EMBL/GenBank/DDBJ databases">
        <title>Reference genome sequencing for broad-spectrum identification of bacterial and archaeal isolates by mass spectrometry.</title>
        <authorList>
            <person name="Sekiguchi Y."/>
            <person name="Tourlousse D.M."/>
        </authorList>
    </citation>
    <scope>NUCLEOTIDE SEQUENCE</scope>
    <source>
        <strain evidence="5">14</strain>
    </source>
</reference>
<keyword evidence="2" id="KW-0238">DNA-binding</keyword>
<evidence type="ECO:0000313" key="6">
    <source>
        <dbReference type="Proteomes" id="UP001144396"/>
    </source>
</evidence>
<proteinExistence type="predicted"/>
<keyword evidence="1" id="KW-0805">Transcription regulation</keyword>
<dbReference type="GO" id="GO:0003700">
    <property type="term" value="F:DNA-binding transcription factor activity"/>
    <property type="evidence" value="ECO:0007669"/>
    <property type="project" value="InterPro"/>
</dbReference>
<dbReference type="EMBL" id="BSDP01000001">
    <property type="protein sequence ID" value="GLI27596.1"/>
    <property type="molecule type" value="Genomic_DNA"/>
</dbReference>
<dbReference type="GO" id="GO:0003677">
    <property type="term" value="F:DNA binding"/>
    <property type="evidence" value="ECO:0007669"/>
    <property type="project" value="UniProtKB-KW"/>
</dbReference>
<keyword evidence="6" id="KW-1185">Reference proteome</keyword>
<dbReference type="SUPFAM" id="SSF48008">
    <property type="entry name" value="GntR ligand-binding domain-like"/>
    <property type="match status" value="1"/>
</dbReference>
<evidence type="ECO:0000313" key="5">
    <source>
        <dbReference type="EMBL" id="GLI27596.1"/>
    </source>
</evidence>
<sequence length="220" mass="24238">MSVTDSSRSAASTSGESVHERLRDAILTAHFRPGSRLVEGDIAEWLEVSRTPVREALLALREEGLVIRSKGWIVRDHAPAEILRIVEARASIEGAVAYIAAGRISEEQLAALEALAARMVEPGISRRLANELNNEFHDLITEAADNALLAKFHRQTRINYWNFNTPVIFTPDDDARVAHDHEELIAALRGGEAERAERIARAHVGHTASILAQAFGLDEQ</sequence>
<dbReference type="SMART" id="SM00895">
    <property type="entry name" value="FCD"/>
    <property type="match status" value="1"/>
</dbReference>
<dbReference type="Pfam" id="PF00392">
    <property type="entry name" value="GntR"/>
    <property type="match status" value="1"/>
</dbReference>
<dbReference type="PROSITE" id="PS50949">
    <property type="entry name" value="HTH_GNTR"/>
    <property type="match status" value="1"/>
</dbReference>
<organism evidence="5 6">
    <name type="scientific">Agromyces rhizosphaerae</name>
    <dbReference type="NCBI Taxonomy" id="88374"/>
    <lineage>
        <taxon>Bacteria</taxon>
        <taxon>Bacillati</taxon>
        <taxon>Actinomycetota</taxon>
        <taxon>Actinomycetes</taxon>
        <taxon>Micrococcales</taxon>
        <taxon>Microbacteriaceae</taxon>
        <taxon>Agromyces</taxon>
    </lineage>
</organism>
<protein>
    <submittedName>
        <fullName evidence="5">GntR family transcriptional regulator</fullName>
    </submittedName>
</protein>
<evidence type="ECO:0000259" key="4">
    <source>
        <dbReference type="PROSITE" id="PS50949"/>
    </source>
</evidence>
<dbReference type="SUPFAM" id="SSF46785">
    <property type="entry name" value="Winged helix' DNA-binding domain"/>
    <property type="match status" value="1"/>
</dbReference>
<keyword evidence="3" id="KW-0804">Transcription</keyword>
<dbReference type="SMART" id="SM00345">
    <property type="entry name" value="HTH_GNTR"/>
    <property type="match status" value="1"/>
</dbReference>
<dbReference type="Proteomes" id="UP001144396">
    <property type="component" value="Unassembled WGS sequence"/>
</dbReference>
<dbReference type="InterPro" id="IPR000524">
    <property type="entry name" value="Tscrpt_reg_HTH_GntR"/>
</dbReference>
<dbReference type="InterPro" id="IPR036390">
    <property type="entry name" value="WH_DNA-bd_sf"/>
</dbReference>
<dbReference type="AlphaFoldDB" id="A0A9W6CRK5"/>
<dbReference type="InterPro" id="IPR036388">
    <property type="entry name" value="WH-like_DNA-bd_sf"/>
</dbReference>
<dbReference type="Pfam" id="PF07729">
    <property type="entry name" value="FCD"/>
    <property type="match status" value="1"/>
</dbReference>
<feature type="domain" description="HTH gntR-type" evidence="4">
    <location>
        <begin position="12"/>
        <end position="77"/>
    </location>
</feature>
<dbReference type="InterPro" id="IPR008920">
    <property type="entry name" value="TF_FadR/GntR_C"/>
</dbReference>
<gene>
    <name evidence="5" type="ORF">ARHIZOSPH14_18380</name>
</gene>
<dbReference type="Gene3D" id="1.10.10.10">
    <property type="entry name" value="Winged helix-like DNA-binding domain superfamily/Winged helix DNA-binding domain"/>
    <property type="match status" value="1"/>
</dbReference>
<dbReference type="RefSeq" id="WP_281884270.1">
    <property type="nucleotide sequence ID" value="NZ_BSDP01000001.1"/>
</dbReference>
<evidence type="ECO:0000256" key="3">
    <source>
        <dbReference type="ARBA" id="ARBA00023163"/>
    </source>
</evidence>
<evidence type="ECO:0000256" key="2">
    <source>
        <dbReference type="ARBA" id="ARBA00023125"/>
    </source>
</evidence>
<dbReference type="Gene3D" id="1.20.120.530">
    <property type="entry name" value="GntR ligand-binding domain-like"/>
    <property type="match status" value="1"/>
</dbReference>
<dbReference type="PANTHER" id="PTHR43537">
    <property type="entry name" value="TRANSCRIPTIONAL REGULATOR, GNTR FAMILY"/>
    <property type="match status" value="1"/>
</dbReference>
<dbReference type="InterPro" id="IPR011711">
    <property type="entry name" value="GntR_C"/>
</dbReference>
<accession>A0A9W6CRK5</accession>
<name>A0A9W6CRK5_9MICO</name>